<reference evidence="2 3" key="1">
    <citation type="submission" date="2019-07" db="EMBL/GenBank/DDBJ databases">
        <authorList>
            <person name="Huq M.A."/>
        </authorList>
    </citation>
    <scope>NUCLEOTIDE SEQUENCE [LARGE SCALE GENOMIC DNA]</scope>
    <source>
        <strain evidence="2 3">MAH-19</strain>
    </source>
</reference>
<gene>
    <name evidence="2" type="ORF">FO440_12930</name>
</gene>
<sequence length="242" mass="25603">MMRKAYLTFLVIFTAGCLLLLSSCKSGCVKGSGHVVPENRKVADFTKLDIAGAYKITLKQDSSLNITISADDNLLKYIKTEVSGDKLKVSTDKKNICSSGEITVTIGIKNINAIKTSGAIDISTDGKLVTKNVEFDLSGATKLDLDLDAADVNTKSSGVTEITLKGQASAHNIEMDGGGKLHAFDFVTGNYNIETSGASDCEINVLRDLTINSSGAASIKYKGNPTSIHNQKSGVSSLTKVD</sequence>
<proteinExistence type="predicted"/>
<dbReference type="PANTHER" id="PTHR39200">
    <property type="entry name" value="HYPOTHETICAL EXPORTED PROTEIN"/>
    <property type="match status" value="1"/>
</dbReference>
<name>A0A556ML34_9SPHI</name>
<dbReference type="PANTHER" id="PTHR39200:SF1">
    <property type="entry name" value="AUTO-TRANSPORTER ADHESIN HEAD GIN DOMAIN-CONTAINING PROTEIN-RELATED"/>
    <property type="match status" value="1"/>
</dbReference>
<dbReference type="RefSeq" id="WP_144248685.1">
    <property type="nucleotide sequence ID" value="NZ_VLPK01000002.1"/>
</dbReference>
<evidence type="ECO:0000313" key="3">
    <source>
        <dbReference type="Proteomes" id="UP000318733"/>
    </source>
</evidence>
<keyword evidence="3" id="KW-1185">Reference proteome</keyword>
<accession>A0A556ML34</accession>
<protein>
    <submittedName>
        <fullName evidence="2">DUF2807 domain-containing protein</fullName>
    </submittedName>
</protein>
<feature type="domain" description="Putative auto-transporter adhesin head GIN" evidence="1">
    <location>
        <begin position="44"/>
        <end position="225"/>
    </location>
</feature>
<dbReference type="Pfam" id="PF10988">
    <property type="entry name" value="DUF2807"/>
    <property type="match status" value="1"/>
</dbReference>
<evidence type="ECO:0000313" key="2">
    <source>
        <dbReference type="EMBL" id="TSJ40646.1"/>
    </source>
</evidence>
<comment type="caution">
    <text evidence="2">The sequence shown here is derived from an EMBL/GenBank/DDBJ whole genome shotgun (WGS) entry which is preliminary data.</text>
</comment>
<dbReference type="EMBL" id="VLPK01000002">
    <property type="protein sequence ID" value="TSJ40646.1"/>
    <property type="molecule type" value="Genomic_DNA"/>
</dbReference>
<dbReference type="Proteomes" id="UP000318733">
    <property type="component" value="Unassembled WGS sequence"/>
</dbReference>
<dbReference type="Gene3D" id="2.160.20.120">
    <property type="match status" value="1"/>
</dbReference>
<dbReference type="OrthoDB" id="5585143at2"/>
<evidence type="ECO:0000259" key="1">
    <source>
        <dbReference type="Pfam" id="PF10988"/>
    </source>
</evidence>
<dbReference type="AlphaFoldDB" id="A0A556ML34"/>
<dbReference type="InterPro" id="IPR021255">
    <property type="entry name" value="DUF2807"/>
</dbReference>
<dbReference type="PROSITE" id="PS51257">
    <property type="entry name" value="PROKAR_LIPOPROTEIN"/>
    <property type="match status" value="1"/>
</dbReference>
<organism evidence="2 3">
    <name type="scientific">Mucilaginibacter corticis</name>
    <dbReference type="NCBI Taxonomy" id="2597670"/>
    <lineage>
        <taxon>Bacteria</taxon>
        <taxon>Pseudomonadati</taxon>
        <taxon>Bacteroidota</taxon>
        <taxon>Sphingobacteriia</taxon>
        <taxon>Sphingobacteriales</taxon>
        <taxon>Sphingobacteriaceae</taxon>
        <taxon>Mucilaginibacter</taxon>
    </lineage>
</organism>